<dbReference type="Proteomes" id="UP000075885">
    <property type="component" value="Unassembled WGS sequence"/>
</dbReference>
<dbReference type="PANTHER" id="PTHR42774:SF3">
    <property type="entry name" value="KETOHEXOKINASE"/>
    <property type="match status" value="1"/>
</dbReference>
<dbReference type="Gene3D" id="3.40.1190.20">
    <property type="match status" value="1"/>
</dbReference>
<dbReference type="AlphaFoldDB" id="A0A182P9A2"/>
<accession>A0A182P9A2</accession>
<dbReference type="InterPro" id="IPR052562">
    <property type="entry name" value="Ketohexokinase-related"/>
</dbReference>
<protein>
    <recommendedName>
        <fullName evidence="1">Carbohydrate kinase PfkB domain-containing protein</fullName>
    </recommendedName>
</protein>
<dbReference type="PANTHER" id="PTHR42774">
    <property type="entry name" value="PHOSPHOTRANSFERASE SYSTEM TRANSPORT PROTEIN"/>
    <property type="match status" value="1"/>
</dbReference>
<dbReference type="GO" id="GO:0006000">
    <property type="term" value="P:fructose metabolic process"/>
    <property type="evidence" value="ECO:0007669"/>
    <property type="project" value="InterPro"/>
</dbReference>
<evidence type="ECO:0000313" key="3">
    <source>
        <dbReference type="Proteomes" id="UP000075885"/>
    </source>
</evidence>
<dbReference type="GO" id="GO:0004454">
    <property type="term" value="F:ketohexokinase activity"/>
    <property type="evidence" value="ECO:0007669"/>
    <property type="project" value="InterPro"/>
</dbReference>
<organism evidence="2 3">
    <name type="scientific">Anopheles epiroticus</name>
    <dbReference type="NCBI Taxonomy" id="199890"/>
    <lineage>
        <taxon>Eukaryota</taxon>
        <taxon>Metazoa</taxon>
        <taxon>Ecdysozoa</taxon>
        <taxon>Arthropoda</taxon>
        <taxon>Hexapoda</taxon>
        <taxon>Insecta</taxon>
        <taxon>Pterygota</taxon>
        <taxon>Neoptera</taxon>
        <taxon>Endopterygota</taxon>
        <taxon>Diptera</taxon>
        <taxon>Nematocera</taxon>
        <taxon>Culicoidea</taxon>
        <taxon>Culicidae</taxon>
        <taxon>Anophelinae</taxon>
        <taxon>Anopheles</taxon>
    </lineage>
</organism>
<feature type="domain" description="Carbohydrate kinase PfkB" evidence="1">
    <location>
        <begin position="16"/>
        <end position="306"/>
    </location>
</feature>
<reference evidence="2" key="2">
    <citation type="submission" date="2020-05" db="UniProtKB">
        <authorList>
            <consortium name="EnsemblMetazoa"/>
        </authorList>
    </citation>
    <scope>IDENTIFICATION</scope>
    <source>
        <strain evidence="2">Epiroticus2</strain>
    </source>
</reference>
<dbReference type="SUPFAM" id="SSF53613">
    <property type="entry name" value="Ribokinase-like"/>
    <property type="match status" value="1"/>
</dbReference>
<dbReference type="InterPro" id="IPR011611">
    <property type="entry name" value="PfkB_dom"/>
</dbReference>
<dbReference type="EnsemblMetazoa" id="AEPI003506-RA">
    <property type="protein sequence ID" value="AEPI003506-PA"/>
    <property type="gene ID" value="AEPI003506"/>
</dbReference>
<keyword evidence="3" id="KW-1185">Reference proteome</keyword>
<dbReference type="STRING" id="199890.A0A182P9A2"/>
<evidence type="ECO:0000259" key="1">
    <source>
        <dbReference type="Pfam" id="PF00294"/>
    </source>
</evidence>
<dbReference type="InterPro" id="IPR029056">
    <property type="entry name" value="Ribokinase-like"/>
</dbReference>
<dbReference type="InterPro" id="IPR034093">
    <property type="entry name" value="KHK"/>
</dbReference>
<reference evidence="3" key="1">
    <citation type="submission" date="2013-03" db="EMBL/GenBank/DDBJ databases">
        <title>The Genome Sequence of Anopheles epiroticus epiroticus2.</title>
        <authorList>
            <consortium name="The Broad Institute Genomics Platform"/>
            <person name="Neafsey D.E."/>
            <person name="Howell P."/>
            <person name="Walker B."/>
            <person name="Young S.K."/>
            <person name="Zeng Q."/>
            <person name="Gargeya S."/>
            <person name="Fitzgerald M."/>
            <person name="Haas B."/>
            <person name="Abouelleil A."/>
            <person name="Allen A.W."/>
            <person name="Alvarado L."/>
            <person name="Arachchi H.M."/>
            <person name="Berlin A.M."/>
            <person name="Chapman S.B."/>
            <person name="Gainer-Dewar J."/>
            <person name="Goldberg J."/>
            <person name="Griggs A."/>
            <person name="Gujja S."/>
            <person name="Hansen M."/>
            <person name="Howarth C."/>
            <person name="Imamovic A."/>
            <person name="Ireland A."/>
            <person name="Larimer J."/>
            <person name="McCowan C."/>
            <person name="Murphy C."/>
            <person name="Pearson M."/>
            <person name="Poon T.W."/>
            <person name="Priest M."/>
            <person name="Roberts A."/>
            <person name="Saif S."/>
            <person name="Shea T."/>
            <person name="Sisk P."/>
            <person name="Sykes S."/>
            <person name="Wortman J."/>
            <person name="Nusbaum C."/>
            <person name="Birren B."/>
        </authorList>
    </citation>
    <scope>NUCLEOTIDE SEQUENCE [LARGE SCALE GENOMIC DNA]</scope>
    <source>
        <strain evidence="3">Epiroticus2</strain>
    </source>
</reference>
<evidence type="ECO:0000313" key="2">
    <source>
        <dbReference type="EnsemblMetazoa" id="AEPI003506-PA"/>
    </source>
</evidence>
<proteinExistence type="predicted"/>
<dbReference type="CDD" id="cd01939">
    <property type="entry name" value="Ketohexokinase"/>
    <property type="match status" value="1"/>
</dbReference>
<sequence>MAQSNDDGKQQLGNGKILCVGLCNIDIIQVCDTYPAEDSDQRCQSSRWQRGGNASNNCTVLANLGACCELLATFSDAKMFQFALDDLCERKIAFDHCVYHRGATVPLSTVWLSLATGTRTIVHSNPDLPELTFEQFQNVNLWDYGWIHFEGRRNTPEIVRMIRFVLAWNNQTESKKVKISVELEKPRHSNLELLVDGIDVVFVGKDFARFLGHENAREAIAALKTSHPGSYIAICPWGSSDTIAIDEQGQWFSQPTYPPEVIRDSLGAGDTFVAGCIYKLLQRDSLSAALEFASRLAGQKLAHFGVEELK</sequence>
<dbReference type="VEuPathDB" id="VectorBase:AEPI003506"/>
<dbReference type="Pfam" id="PF00294">
    <property type="entry name" value="PfkB"/>
    <property type="match status" value="1"/>
</dbReference>
<name>A0A182P9A2_9DIPT</name>